<accession>A0A0B6S0T1</accession>
<dbReference type="EMBL" id="CP002580">
    <property type="protein sequence ID" value="AJK45826.1"/>
    <property type="molecule type" value="Genomic_DNA"/>
</dbReference>
<proteinExistence type="predicted"/>
<dbReference type="Proteomes" id="UP000031838">
    <property type="component" value="Chromosome 1"/>
</dbReference>
<dbReference type="HOGENOM" id="CLU_796136_0_0_4"/>
<reference evidence="2" key="1">
    <citation type="submission" date="2011-03" db="EMBL/GenBank/DDBJ databases">
        <authorList>
            <person name="Voget S."/>
            <person name="Streit W.R."/>
            <person name="Jaeger K.E."/>
            <person name="Daniel R."/>
        </authorList>
    </citation>
    <scope>NUCLEOTIDE SEQUENCE [LARGE SCALE GENOMIC DNA]</scope>
    <source>
        <strain evidence="2">PG1</strain>
    </source>
</reference>
<sequence length="348" mass="37484">MDAPYNSRNAYAIWLANCDIVMITAGLLREIEIMSSVASRMAMSGINHSNSTFSRTLGKIKIDTGTHSAVDQALAGLIAQGVFSFIVGHEIGHLAAGHLGIIHKYPVISAKTPTSGSAIAEISAVALTQEKGRVERNSMEIDADIQGCHVLMHHWDLVLANVLADTDQHPEKRLAVEVFAGLLADTDAKIFLSISCLGMAIALLGFGDFDEKRLLGKSHPLQAMRFLVGMRTIIELSDHHEEAHLAMIRTAGAEAMAYLHAVLGSLILKSHEAGNETQCSNLLNQTAPQQRTELVMQWTGMSAAIAAMEEVGSQLGALATAFQSTAALREPHLRWPAHQLVDWSVAAT</sequence>
<name>A0A0B6S0T1_BURPL</name>
<dbReference type="AlphaFoldDB" id="A0A0B6S0T1"/>
<organism evidence="1 2">
    <name type="scientific">Burkholderia plantarii</name>
    <dbReference type="NCBI Taxonomy" id="41899"/>
    <lineage>
        <taxon>Bacteria</taxon>
        <taxon>Pseudomonadati</taxon>
        <taxon>Pseudomonadota</taxon>
        <taxon>Betaproteobacteria</taxon>
        <taxon>Burkholderiales</taxon>
        <taxon>Burkholderiaceae</taxon>
        <taxon>Burkholderia</taxon>
    </lineage>
</organism>
<keyword evidence="2" id="KW-1185">Reference proteome</keyword>
<gene>
    <name evidence="1" type="ORF">BGL_1c13040</name>
</gene>
<evidence type="ECO:0000313" key="2">
    <source>
        <dbReference type="Proteomes" id="UP000031838"/>
    </source>
</evidence>
<protein>
    <submittedName>
        <fullName evidence="1">Uncharacterized protein</fullName>
    </submittedName>
</protein>
<evidence type="ECO:0000313" key="1">
    <source>
        <dbReference type="EMBL" id="AJK45826.1"/>
    </source>
</evidence>
<dbReference type="KEGG" id="bgp:BGL_1c13040"/>
<reference evidence="1 2" key="2">
    <citation type="journal article" date="2016" name="Appl. Microbiol. Biotechnol.">
        <title>Mutations improving production and secretion of extracellular lipase by Burkholderia glumae PG1.</title>
        <authorList>
            <person name="Knapp A."/>
            <person name="Voget S."/>
            <person name="Gao R."/>
            <person name="Zaburannyi N."/>
            <person name="Krysciak D."/>
            <person name="Breuer M."/>
            <person name="Hauer B."/>
            <person name="Streit W.R."/>
            <person name="Muller R."/>
            <person name="Daniel R."/>
            <person name="Jaeger K.E."/>
        </authorList>
    </citation>
    <scope>NUCLEOTIDE SEQUENCE [LARGE SCALE GENOMIC DNA]</scope>
    <source>
        <strain evidence="1 2">PG1</strain>
    </source>
</reference>